<evidence type="ECO:0008006" key="4">
    <source>
        <dbReference type="Google" id="ProtNLM"/>
    </source>
</evidence>
<accession>A0A812S604</accession>
<evidence type="ECO:0000313" key="3">
    <source>
        <dbReference type="Proteomes" id="UP000649617"/>
    </source>
</evidence>
<dbReference type="CDD" id="cd17039">
    <property type="entry name" value="Ubl_ubiquitin_like"/>
    <property type="match status" value="1"/>
</dbReference>
<keyword evidence="3" id="KW-1185">Reference proteome</keyword>
<dbReference type="Proteomes" id="UP000649617">
    <property type="component" value="Unassembled WGS sequence"/>
</dbReference>
<protein>
    <recommendedName>
        <fullName evidence="4">Ubiquitin-like domain-containing protein</fullName>
    </recommendedName>
</protein>
<sequence length="184" mass="19783">MVASIDVQALRAAMQNKQFHAKEQSLLKMIQQAEAIHVQQRNMLATARDLAEVFTLQVDAYKLEVTPFDTIANLAEQLAQHVDCVASSLAITKDGQVLPGEATLSLLGISASVALGVKYPAAKGKQKRRNGRSGAARPKKAAKVSEKAQPISHVCVKTLTGKTLRVAEIDGATTVDEVKQKILD</sequence>
<dbReference type="EMBL" id="CAJNIZ010022448">
    <property type="protein sequence ID" value="CAE7461833.1"/>
    <property type="molecule type" value="Genomic_DNA"/>
</dbReference>
<feature type="region of interest" description="Disordered" evidence="1">
    <location>
        <begin position="124"/>
        <end position="146"/>
    </location>
</feature>
<reference evidence="2" key="1">
    <citation type="submission" date="2021-02" db="EMBL/GenBank/DDBJ databases">
        <authorList>
            <person name="Dougan E. K."/>
            <person name="Rhodes N."/>
            <person name="Thang M."/>
            <person name="Chan C."/>
        </authorList>
    </citation>
    <scope>NUCLEOTIDE SEQUENCE</scope>
</reference>
<dbReference type="Gene3D" id="3.10.20.90">
    <property type="entry name" value="Phosphatidylinositol 3-kinase Catalytic Subunit, Chain A, domain 1"/>
    <property type="match status" value="1"/>
</dbReference>
<dbReference type="InterPro" id="IPR029071">
    <property type="entry name" value="Ubiquitin-like_domsf"/>
</dbReference>
<gene>
    <name evidence="2" type="ORF">SPIL2461_LOCUS11545</name>
</gene>
<organism evidence="2 3">
    <name type="scientific">Symbiodinium pilosum</name>
    <name type="common">Dinoflagellate</name>
    <dbReference type="NCBI Taxonomy" id="2952"/>
    <lineage>
        <taxon>Eukaryota</taxon>
        <taxon>Sar</taxon>
        <taxon>Alveolata</taxon>
        <taxon>Dinophyceae</taxon>
        <taxon>Suessiales</taxon>
        <taxon>Symbiodiniaceae</taxon>
        <taxon>Symbiodinium</taxon>
    </lineage>
</organism>
<dbReference type="SUPFAM" id="SSF54236">
    <property type="entry name" value="Ubiquitin-like"/>
    <property type="match status" value="1"/>
</dbReference>
<proteinExistence type="predicted"/>
<name>A0A812S604_SYMPI</name>
<dbReference type="AlphaFoldDB" id="A0A812S604"/>
<feature type="compositionally biased region" description="Basic residues" evidence="1">
    <location>
        <begin position="124"/>
        <end position="142"/>
    </location>
</feature>
<evidence type="ECO:0000313" key="2">
    <source>
        <dbReference type="EMBL" id="CAE7461833.1"/>
    </source>
</evidence>
<comment type="caution">
    <text evidence="2">The sequence shown here is derived from an EMBL/GenBank/DDBJ whole genome shotgun (WGS) entry which is preliminary data.</text>
</comment>
<dbReference type="OrthoDB" id="419317at2759"/>
<evidence type="ECO:0000256" key="1">
    <source>
        <dbReference type="SAM" id="MobiDB-lite"/>
    </source>
</evidence>